<keyword evidence="5" id="KW-1185">Reference proteome</keyword>
<evidence type="ECO:0000313" key="4">
    <source>
        <dbReference type="EMBL" id="KLI62978.1"/>
    </source>
</evidence>
<dbReference type="PANTHER" id="PTHR42776:SF27">
    <property type="entry name" value="DIPEPTIDYL PEPTIDASE FAMILY MEMBER 6"/>
    <property type="match status" value="1"/>
</dbReference>
<gene>
    <name evidence="4" type="ORF">AAV99_13145</name>
</gene>
<dbReference type="SUPFAM" id="SSF69322">
    <property type="entry name" value="Tricorn protease domain 2"/>
    <property type="match status" value="1"/>
</dbReference>
<dbReference type="InterPro" id="IPR011042">
    <property type="entry name" value="6-blade_b-propeller_TolB-like"/>
</dbReference>
<dbReference type="GO" id="GO:0006508">
    <property type="term" value="P:proteolysis"/>
    <property type="evidence" value="ECO:0007669"/>
    <property type="project" value="InterPro"/>
</dbReference>
<proteinExistence type="predicted"/>
<protein>
    <recommendedName>
        <fullName evidence="3">Peptidase S9 prolyl oligopeptidase catalytic domain-containing protein</fullName>
    </recommendedName>
</protein>
<keyword evidence="2" id="KW-0732">Signal</keyword>
<dbReference type="Pfam" id="PF00326">
    <property type="entry name" value="Peptidase_S9"/>
    <property type="match status" value="1"/>
</dbReference>
<dbReference type="STRING" id="874156.GCA_001021555_02714"/>
<feature type="domain" description="Peptidase S9 prolyl oligopeptidase catalytic" evidence="3">
    <location>
        <begin position="453"/>
        <end position="656"/>
    </location>
</feature>
<dbReference type="RefSeq" id="WP_047094499.1">
    <property type="nucleotide sequence ID" value="NZ_LBHU01000004.1"/>
</dbReference>
<dbReference type="SUPFAM" id="SSF53474">
    <property type="entry name" value="alpha/beta-Hydrolases"/>
    <property type="match status" value="1"/>
</dbReference>
<organism evidence="4 5">
    <name type="scientific">Aurantiacibacter marinus</name>
    <dbReference type="NCBI Taxonomy" id="874156"/>
    <lineage>
        <taxon>Bacteria</taxon>
        <taxon>Pseudomonadati</taxon>
        <taxon>Pseudomonadota</taxon>
        <taxon>Alphaproteobacteria</taxon>
        <taxon>Sphingomonadales</taxon>
        <taxon>Erythrobacteraceae</taxon>
        <taxon>Aurantiacibacter</taxon>
    </lineage>
</organism>
<name>A0A0H0XK49_9SPHN</name>
<dbReference type="Gene3D" id="2.120.10.30">
    <property type="entry name" value="TolB, C-terminal domain"/>
    <property type="match status" value="1"/>
</dbReference>
<dbReference type="Gene3D" id="3.40.50.1820">
    <property type="entry name" value="alpha/beta hydrolase"/>
    <property type="match status" value="1"/>
</dbReference>
<evidence type="ECO:0000256" key="2">
    <source>
        <dbReference type="SAM" id="SignalP"/>
    </source>
</evidence>
<dbReference type="InterPro" id="IPR029058">
    <property type="entry name" value="AB_hydrolase_fold"/>
</dbReference>
<dbReference type="PANTHER" id="PTHR42776">
    <property type="entry name" value="SERINE PEPTIDASE S9 FAMILY MEMBER"/>
    <property type="match status" value="1"/>
</dbReference>
<feature type="signal peptide" evidence="2">
    <location>
        <begin position="1"/>
        <end position="22"/>
    </location>
</feature>
<dbReference type="InterPro" id="IPR001375">
    <property type="entry name" value="Peptidase_S9_cat"/>
</dbReference>
<evidence type="ECO:0000259" key="3">
    <source>
        <dbReference type="Pfam" id="PF00326"/>
    </source>
</evidence>
<sequence>MKMLRPALLASALVLPFAPAMAQEVMTPEDVARIENTGTVAVSKDGTQIAYTRVHYPDVTMGEDDGGGMQQLFVADGPMQARAFLPEDMSVSGIDYSPDGSMITFLYSASGDDRGVWGIPTNGGSHRKLAGVEDARVSSYAFSPNGDMIYMLVSAAPDETRDDERAAGFDAVVYEEEARLNRLFVATAGTDDIDAEPREVTVPGYVDSFQIAPNGQWALITSAPTPLVDDSYTSKRAHILDLATGSLLAIETPGKLGDLEISPDGSQLSMIAAVDENDPADTTLHLVDTATGAYRALNAGAPEAAVDAEWMSDGRLAVVVHVGAQSVLRFYSDDGDMLREIDPDGLILTSLEQGGNRLTVEANAPSHPNELFLYSSNGFERWTDHNPWLANIAMGTQRTFTFTARDGQEIEGVLTEPVGGIPAGGAPLIMDVHGGPEAHDSNGWTTNYSGPGQVAAGQGYAVFQPNYRGSTGYGTSFSKQHQGNYTDPEFVDLVDAKYALVEAGIADPDRVGITGGSYGGYATGWSSTYYSEEFAAGVMFVGISNQISKVGTGDIPMEMYLVHALEWPWENWQRWLEISPIYYADRADTPLLIMHGDSDPRVSPTQSTELYRNIRIRRPDTPLRLVFYPGEGHGNARAASRYDYNVRMMEWFDTYLMTGDRDAALPAPRPALNLGSED</sequence>
<feature type="chain" id="PRO_5002589811" description="Peptidase S9 prolyl oligopeptidase catalytic domain-containing protein" evidence="2">
    <location>
        <begin position="23"/>
        <end position="678"/>
    </location>
</feature>
<accession>A0A0H0XK49</accession>
<dbReference type="EMBL" id="LBHU01000004">
    <property type="protein sequence ID" value="KLI62978.1"/>
    <property type="molecule type" value="Genomic_DNA"/>
</dbReference>
<comment type="caution">
    <text evidence="4">The sequence shown here is derived from an EMBL/GenBank/DDBJ whole genome shotgun (WGS) entry which is preliminary data.</text>
</comment>
<dbReference type="AlphaFoldDB" id="A0A0H0XK49"/>
<keyword evidence="1" id="KW-0378">Hydrolase</keyword>
<dbReference type="PATRIC" id="fig|874156.12.peg.2713"/>
<evidence type="ECO:0000256" key="1">
    <source>
        <dbReference type="ARBA" id="ARBA00022801"/>
    </source>
</evidence>
<dbReference type="OrthoDB" id="1094230at2"/>
<reference evidence="4 5" key="1">
    <citation type="submission" date="2015-04" db="EMBL/GenBank/DDBJ databases">
        <title>The draft genome sequence of Erythrobacter marinus HWDM-33.</title>
        <authorList>
            <person name="Zhuang L."/>
            <person name="Liu Y."/>
            <person name="Shao Z."/>
        </authorList>
    </citation>
    <scope>NUCLEOTIDE SEQUENCE [LARGE SCALE GENOMIC DNA]</scope>
    <source>
        <strain evidence="4 5">HWDM-33</strain>
    </source>
</reference>
<evidence type="ECO:0000313" key="5">
    <source>
        <dbReference type="Proteomes" id="UP000053455"/>
    </source>
</evidence>
<dbReference type="GO" id="GO:0004252">
    <property type="term" value="F:serine-type endopeptidase activity"/>
    <property type="evidence" value="ECO:0007669"/>
    <property type="project" value="TreeGrafter"/>
</dbReference>
<dbReference type="Proteomes" id="UP000053455">
    <property type="component" value="Unassembled WGS sequence"/>
</dbReference>